<evidence type="ECO:0000256" key="3">
    <source>
        <dbReference type="ARBA" id="ARBA00022827"/>
    </source>
</evidence>
<dbReference type="InterPro" id="IPR036188">
    <property type="entry name" value="FAD/NAD-bd_sf"/>
</dbReference>
<dbReference type="GO" id="GO:0016709">
    <property type="term" value="F:oxidoreductase activity, acting on paired donors, with incorporation or reduction of molecular oxygen, NAD(P)H as one donor, and incorporation of one atom of oxygen"/>
    <property type="evidence" value="ECO:0007669"/>
    <property type="project" value="UniProtKB-ARBA"/>
</dbReference>
<evidence type="ECO:0000256" key="2">
    <source>
        <dbReference type="ARBA" id="ARBA00022630"/>
    </source>
</evidence>
<dbReference type="PANTHER" id="PTHR43004:SF19">
    <property type="entry name" value="BINDING MONOOXYGENASE, PUTATIVE (JCVI)-RELATED"/>
    <property type="match status" value="1"/>
</dbReference>
<dbReference type="InterPro" id="IPR002938">
    <property type="entry name" value="FAD-bd"/>
</dbReference>
<dbReference type="InterPro" id="IPR050641">
    <property type="entry name" value="RIFMO-like"/>
</dbReference>
<evidence type="ECO:0000313" key="6">
    <source>
        <dbReference type="Proteomes" id="UP000578112"/>
    </source>
</evidence>
<dbReference type="GO" id="GO:0071949">
    <property type="term" value="F:FAD binding"/>
    <property type="evidence" value="ECO:0007669"/>
    <property type="project" value="InterPro"/>
</dbReference>
<dbReference type="PRINTS" id="PR00420">
    <property type="entry name" value="RNGMNOXGNASE"/>
</dbReference>
<dbReference type="Gene3D" id="3.40.30.120">
    <property type="match status" value="1"/>
</dbReference>
<evidence type="ECO:0000259" key="4">
    <source>
        <dbReference type="Pfam" id="PF01494"/>
    </source>
</evidence>
<dbReference type="Pfam" id="PF01494">
    <property type="entry name" value="FAD_binding_3"/>
    <property type="match status" value="1"/>
</dbReference>
<organism evidence="5 6">
    <name type="scientific">Actinoplanes digitatis</name>
    <dbReference type="NCBI Taxonomy" id="1868"/>
    <lineage>
        <taxon>Bacteria</taxon>
        <taxon>Bacillati</taxon>
        <taxon>Actinomycetota</taxon>
        <taxon>Actinomycetes</taxon>
        <taxon>Micromonosporales</taxon>
        <taxon>Micromonosporaceae</taxon>
        <taxon>Actinoplanes</taxon>
    </lineage>
</organism>
<reference evidence="5 6" key="1">
    <citation type="submission" date="2020-08" db="EMBL/GenBank/DDBJ databases">
        <title>Sequencing the genomes of 1000 actinobacteria strains.</title>
        <authorList>
            <person name="Klenk H.-P."/>
        </authorList>
    </citation>
    <scope>NUCLEOTIDE SEQUENCE [LARGE SCALE GENOMIC DNA]</scope>
    <source>
        <strain evidence="5 6">DSM 43149</strain>
    </source>
</reference>
<sequence>MDEFDADVIVVGAGPSGLMLAGELQLAGLSAIVVDRLAEPITQSRALGFSARTIEEFGQRGLLPQFGEFETIPVGHFGGLPIDYRIIDGGNFGVRGVPQSLTERILAGWAGGLGADIRRGHDLVGLAADERGVTAELTSPAGGTKLRAAYLVGCDGARSTVRRLTGIDFPGNDATIEMKMADVAGLGLRIRPTGEVGEAGMVVVLPLGPAATRVVVFERDAGVRKTQEAPTFTEVADAFQRVTGEDIHTGTPVWTSYFTDASRQASEYRRGRVFLAGDAAHIHLPIGAQGISAGVGDAVNLGWKLAATVKGWAPDGLLDTYHAERHPVGARIVANTLVQRSLYLGGPEMQPLRDLFAELVGIEEVRRHLVGMVTGLDIRYDAGAGTHPLLGRRLPDQELLIGDVKSSTYELLHSGRPVLLDLHADPALRTIAAGWSDRVDTVTATRHDPAAPATSLLVRPDGYVAWAAAGDDPAAGLAGALTRWFGPAQG</sequence>
<name>A0A7W7I167_9ACTN</name>
<evidence type="ECO:0000256" key="1">
    <source>
        <dbReference type="ARBA" id="ARBA00001974"/>
    </source>
</evidence>
<keyword evidence="6" id="KW-1185">Reference proteome</keyword>
<gene>
    <name evidence="5" type="ORF">BJ971_005018</name>
</gene>
<dbReference type="PANTHER" id="PTHR43004">
    <property type="entry name" value="TRK SYSTEM POTASSIUM UPTAKE PROTEIN"/>
    <property type="match status" value="1"/>
</dbReference>
<proteinExistence type="predicted"/>
<protein>
    <submittedName>
        <fullName evidence="5">Bifunctional hydroxylase/dehydrase</fullName>
    </submittedName>
</protein>
<dbReference type="RefSeq" id="WP_184995651.1">
    <property type="nucleotide sequence ID" value="NZ_BOMK01000027.1"/>
</dbReference>
<dbReference type="Gene3D" id="3.50.50.60">
    <property type="entry name" value="FAD/NAD(P)-binding domain"/>
    <property type="match status" value="1"/>
</dbReference>
<dbReference type="Gene3D" id="3.30.70.2450">
    <property type="match status" value="1"/>
</dbReference>
<evidence type="ECO:0000313" key="5">
    <source>
        <dbReference type="EMBL" id="MBB4764462.1"/>
    </source>
</evidence>
<accession>A0A7W7I167</accession>
<dbReference type="AlphaFoldDB" id="A0A7W7I167"/>
<feature type="domain" description="FAD-binding" evidence="4">
    <location>
        <begin position="5"/>
        <end position="336"/>
    </location>
</feature>
<dbReference type="Proteomes" id="UP000578112">
    <property type="component" value="Unassembled WGS sequence"/>
</dbReference>
<dbReference type="SUPFAM" id="SSF51905">
    <property type="entry name" value="FAD/NAD(P)-binding domain"/>
    <property type="match status" value="1"/>
</dbReference>
<comment type="cofactor">
    <cofactor evidence="1">
        <name>FAD</name>
        <dbReference type="ChEBI" id="CHEBI:57692"/>
    </cofactor>
</comment>
<dbReference type="Pfam" id="PF21274">
    <property type="entry name" value="Rng_hyd_C"/>
    <property type="match status" value="1"/>
</dbReference>
<dbReference type="EMBL" id="JACHNH010000001">
    <property type="protein sequence ID" value="MBB4764462.1"/>
    <property type="molecule type" value="Genomic_DNA"/>
</dbReference>
<keyword evidence="2" id="KW-0285">Flavoprotein</keyword>
<keyword evidence="3" id="KW-0274">FAD</keyword>
<comment type="caution">
    <text evidence="5">The sequence shown here is derived from an EMBL/GenBank/DDBJ whole genome shotgun (WGS) entry which is preliminary data.</text>
</comment>